<evidence type="ECO:0000256" key="1">
    <source>
        <dbReference type="ARBA" id="ARBA00006762"/>
    </source>
</evidence>
<evidence type="ECO:0000313" key="8">
    <source>
        <dbReference type="EMBL" id="KAG6015835.1"/>
    </source>
</evidence>
<dbReference type="EMBL" id="SRPW01000306">
    <property type="protein sequence ID" value="KAG6015835.1"/>
    <property type="molecule type" value="Genomic_DNA"/>
</dbReference>
<reference evidence="8" key="1">
    <citation type="journal article" date="2020" name="bioRxiv">
        <title>Whole genome comparisons of ergot fungi reveals the divergence and evolution of species within the genus Claviceps are the result of varying mechanisms driving genome evolution and host range expansion.</title>
        <authorList>
            <person name="Wyka S.A."/>
            <person name="Mondo S.J."/>
            <person name="Liu M."/>
            <person name="Dettman J."/>
            <person name="Nalam V."/>
            <person name="Broders K.D."/>
        </authorList>
    </citation>
    <scope>NUCLEOTIDE SEQUENCE</scope>
    <source>
        <strain evidence="8">CCC 602</strain>
    </source>
</reference>
<sequence>MDNIARGSRRARHVAAHAAAASEADATERRRSRRQQQENADSAVTTPVSAVRNAPAPAPARARARAHAGSGSGSGAAARTPVLQNSAQAAPLLRRQHPHQQPRRRQNQNQNQSFAQGQARDQEQVTPDSLHRTPDRLFGQNASPLAVAAAGVAPHPFRLHRTARYTGTRLSMPYDSDESASEPDVSVLAMARARRTGMDHQTRTMTHDELAAPPERQYDVEDTSVEDFVEGVEDEGDQAEAGEAEDEEREDEEDDDDDDEHEEIMNLVDPADIGLKEISNLGRFTVSSHKPGSGVEELRSEDLKLFWQSDGPQPHKLTVYFVKRVGIRDIRFFVDYNEDESYTPTKIIFKSGTSENNLIEFATMVLENPAGWQQVPIAGTGGEPDGNTLVSYVLQMQILENHQNGKDTHLRGIKIYAFDSDNAQAGAAAGTAADDMADSSVSKDSGASAWNTGDALGDIVRSLAAARLEDGETGYAIPDFMREPEIR</sequence>
<feature type="compositionally biased region" description="Basic residues" evidence="6">
    <location>
        <begin position="94"/>
        <end position="106"/>
    </location>
</feature>
<feature type="region of interest" description="Disordered" evidence="6">
    <location>
        <begin position="196"/>
        <end position="220"/>
    </location>
</feature>
<feature type="compositionally biased region" description="Basic and acidic residues" evidence="6">
    <location>
        <begin position="196"/>
        <end position="210"/>
    </location>
</feature>
<dbReference type="CDD" id="cd08366">
    <property type="entry name" value="APC10"/>
    <property type="match status" value="1"/>
</dbReference>
<evidence type="ECO:0000259" key="7">
    <source>
        <dbReference type="PROSITE" id="PS51284"/>
    </source>
</evidence>
<evidence type="ECO:0000256" key="2">
    <source>
        <dbReference type="ARBA" id="ARBA00022618"/>
    </source>
</evidence>
<dbReference type="PANTHER" id="PTHR12936:SF0">
    <property type="entry name" value="ANAPHASE-PROMOTING COMPLEX SUBUNIT 10"/>
    <property type="match status" value="1"/>
</dbReference>
<dbReference type="GO" id="GO:0005680">
    <property type="term" value="C:anaphase-promoting complex"/>
    <property type="evidence" value="ECO:0007669"/>
    <property type="project" value="InterPro"/>
</dbReference>
<dbReference type="GO" id="GO:0051301">
    <property type="term" value="P:cell division"/>
    <property type="evidence" value="ECO:0007669"/>
    <property type="project" value="UniProtKB-KW"/>
</dbReference>
<keyword evidence="5" id="KW-0131">Cell cycle</keyword>
<proteinExistence type="inferred from homology"/>
<feature type="domain" description="DOC" evidence="7">
    <location>
        <begin position="254"/>
        <end position="442"/>
    </location>
</feature>
<feature type="region of interest" description="Disordered" evidence="6">
    <location>
        <begin position="94"/>
        <end position="137"/>
    </location>
</feature>
<dbReference type="GO" id="GO:0070979">
    <property type="term" value="P:protein K11-linked ubiquitination"/>
    <property type="evidence" value="ECO:0007669"/>
    <property type="project" value="TreeGrafter"/>
</dbReference>
<comment type="caution">
    <text evidence="8">The sequence shown here is derived from an EMBL/GenBank/DDBJ whole genome shotgun (WGS) entry which is preliminary data.</text>
</comment>
<evidence type="ECO:0000313" key="9">
    <source>
        <dbReference type="Proteomes" id="UP000748025"/>
    </source>
</evidence>
<evidence type="ECO:0000256" key="6">
    <source>
        <dbReference type="SAM" id="MobiDB-lite"/>
    </source>
</evidence>
<feature type="compositionally biased region" description="Low complexity" evidence="6">
    <location>
        <begin position="47"/>
        <end position="61"/>
    </location>
</feature>
<keyword evidence="9" id="KW-1185">Reference proteome</keyword>
<dbReference type="SMART" id="SM01337">
    <property type="entry name" value="APC10"/>
    <property type="match status" value="1"/>
</dbReference>
<keyword evidence="3" id="KW-0498">Mitosis</keyword>
<evidence type="ECO:0000256" key="4">
    <source>
        <dbReference type="ARBA" id="ARBA00022786"/>
    </source>
</evidence>
<name>A0A9P7NF38_9HYPO</name>
<feature type="region of interest" description="Disordered" evidence="6">
    <location>
        <begin position="232"/>
        <end position="260"/>
    </location>
</feature>
<dbReference type="PANTHER" id="PTHR12936">
    <property type="entry name" value="ANAPHASE-PROMOTING COMPLEX 10"/>
    <property type="match status" value="1"/>
</dbReference>
<dbReference type="InterPro" id="IPR004939">
    <property type="entry name" value="APC_su10/DOC_dom"/>
</dbReference>
<dbReference type="Proteomes" id="UP000748025">
    <property type="component" value="Unassembled WGS sequence"/>
</dbReference>
<dbReference type="Pfam" id="PF03256">
    <property type="entry name" value="ANAPC10"/>
    <property type="match status" value="1"/>
</dbReference>
<dbReference type="InterPro" id="IPR016901">
    <property type="entry name" value="APC10/Doc1"/>
</dbReference>
<keyword evidence="4" id="KW-0833">Ubl conjugation pathway</keyword>
<dbReference type="GO" id="GO:0031145">
    <property type="term" value="P:anaphase-promoting complex-dependent catabolic process"/>
    <property type="evidence" value="ECO:0007669"/>
    <property type="project" value="InterPro"/>
</dbReference>
<organism evidence="8 9">
    <name type="scientific">Claviceps pusilla</name>
    <dbReference type="NCBI Taxonomy" id="123648"/>
    <lineage>
        <taxon>Eukaryota</taxon>
        <taxon>Fungi</taxon>
        <taxon>Dikarya</taxon>
        <taxon>Ascomycota</taxon>
        <taxon>Pezizomycotina</taxon>
        <taxon>Sordariomycetes</taxon>
        <taxon>Hypocreomycetidae</taxon>
        <taxon>Hypocreales</taxon>
        <taxon>Clavicipitaceae</taxon>
        <taxon>Claviceps</taxon>
    </lineage>
</organism>
<gene>
    <name evidence="8" type="ORF">E4U43_004705</name>
</gene>
<feature type="region of interest" description="Disordered" evidence="6">
    <location>
        <begin position="1"/>
        <end position="78"/>
    </location>
</feature>
<dbReference type="InterPro" id="IPR008979">
    <property type="entry name" value="Galactose-bd-like_sf"/>
</dbReference>
<dbReference type="OrthoDB" id="24948at2759"/>
<dbReference type="PROSITE" id="PS51284">
    <property type="entry name" value="DOC"/>
    <property type="match status" value="1"/>
</dbReference>
<evidence type="ECO:0000256" key="5">
    <source>
        <dbReference type="ARBA" id="ARBA00023306"/>
    </source>
</evidence>
<evidence type="ECO:0000256" key="3">
    <source>
        <dbReference type="ARBA" id="ARBA00022776"/>
    </source>
</evidence>
<dbReference type="Gene3D" id="2.60.120.260">
    <property type="entry name" value="Galactose-binding domain-like"/>
    <property type="match status" value="1"/>
</dbReference>
<accession>A0A9P7NF38</accession>
<comment type="similarity">
    <text evidence="1">Belongs to the APC10 family.</text>
</comment>
<keyword evidence="2" id="KW-0132">Cell division</keyword>
<dbReference type="SUPFAM" id="SSF49785">
    <property type="entry name" value="Galactose-binding domain-like"/>
    <property type="match status" value="1"/>
</dbReference>
<protein>
    <recommendedName>
        <fullName evidence="7">DOC domain-containing protein</fullName>
    </recommendedName>
</protein>
<dbReference type="AlphaFoldDB" id="A0A9P7NF38"/>